<dbReference type="EMBL" id="UZAU01000401">
    <property type="status" value="NOT_ANNOTATED_CDS"/>
    <property type="molecule type" value="Genomic_DNA"/>
</dbReference>
<proteinExistence type="predicted"/>
<evidence type="ECO:0000313" key="2">
    <source>
        <dbReference type="Proteomes" id="UP000596661"/>
    </source>
</evidence>
<organism evidence="1 2">
    <name type="scientific">Cannabis sativa</name>
    <name type="common">Hemp</name>
    <name type="synonym">Marijuana</name>
    <dbReference type="NCBI Taxonomy" id="3483"/>
    <lineage>
        <taxon>Eukaryota</taxon>
        <taxon>Viridiplantae</taxon>
        <taxon>Streptophyta</taxon>
        <taxon>Embryophyta</taxon>
        <taxon>Tracheophyta</taxon>
        <taxon>Spermatophyta</taxon>
        <taxon>Magnoliopsida</taxon>
        <taxon>eudicotyledons</taxon>
        <taxon>Gunneridae</taxon>
        <taxon>Pentapetalae</taxon>
        <taxon>rosids</taxon>
        <taxon>fabids</taxon>
        <taxon>Rosales</taxon>
        <taxon>Cannabaceae</taxon>
        <taxon>Cannabis</taxon>
    </lineage>
</organism>
<dbReference type="Proteomes" id="UP000596661">
    <property type="component" value="Chromosome 4"/>
</dbReference>
<sequence>MNLMEEVLGVEPIELTDKKEKIDTNQEQQIEKYGHRGPITTPDLIRISHKRVEIQKKFLHLLEARHFREATYQASIGISKGKKVTLPILRSGSVIQNLDAKFVEFEKKAKVKITVDDIEDEVAY</sequence>
<accession>A0A803PEX4</accession>
<dbReference type="Gramene" id="evm.model.04.1877">
    <property type="protein sequence ID" value="cds.evm.model.04.1877"/>
    <property type="gene ID" value="evm.TU.04.1877"/>
</dbReference>
<evidence type="ECO:0000313" key="1">
    <source>
        <dbReference type="EnsemblPlants" id="cds.evm.model.04.1877"/>
    </source>
</evidence>
<reference evidence="1" key="1">
    <citation type="submission" date="2018-11" db="EMBL/GenBank/DDBJ databases">
        <authorList>
            <person name="Grassa J C."/>
        </authorList>
    </citation>
    <scope>NUCLEOTIDE SEQUENCE [LARGE SCALE GENOMIC DNA]</scope>
</reference>
<dbReference type="AlphaFoldDB" id="A0A803PEX4"/>
<reference evidence="1" key="2">
    <citation type="submission" date="2021-03" db="UniProtKB">
        <authorList>
            <consortium name="EnsemblPlants"/>
        </authorList>
    </citation>
    <scope>IDENTIFICATION</scope>
</reference>
<dbReference type="EnsemblPlants" id="evm.model.04.1877">
    <property type="protein sequence ID" value="cds.evm.model.04.1877"/>
    <property type="gene ID" value="evm.TU.04.1877"/>
</dbReference>
<keyword evidence="2" id="KW-1185">Reference proteome</keyword>
<name>A0A803PEX4_CANSA</name>
<protein>
    <submittedName>
        <fullName evidence="1">Uncharacterized protein</fullName>
    </submittedName>
</protein>